<dbReference type="OrthoDB" id="2505969at2759"/>
<reference evidence="1 2" key="1">
    <citation type="submission" date="2014-04" db="EMBL/GenBank/DDBJ databases">
        <authorList>
            <consortium name="DOE Joint Genome Institute"/>
            <person name="Kuo A."/>
            <person name="Kohler A."/>
            <person name="Jargeat P."/>
            <person name="Nagy L.G."/>
            <person name="Floudas D."/>
            <person name="Copeland A."/>
            <person name="Barry K.W."/>
            <person name="Cichocki N."/>
            <person name="Veneault-Fourrey C."/>
            <person name="LaButti K."/>
            <person name="Lindquist E.A."/>
            <person name="Lipzen A."/>
            <person name="Lundell T."/>
            <person name="Morin E."/>
            <person name="Murat C."/>
            <person name="Sun H."/>
            <person name="Tunlid A."/>
            <person name="Henrissat B."/>
            <person name="Grigoriev I.V."/>
            <person name="Hibbett D.S."/>
            <person name="Martin F."/>
            <person name="Nordberg H.P."/>
            <person name="Cantor M.N."/>
            <person name="Hua S.X."/>
        </authorList>
    </citation>
    <scope>NUCLEOTIDE SEQUENCE [LARGE SCALE GENOMIC DNA]</scope>
    <source>
        <strain evidence="1 2">Ve08.2h10</strain>
    </source>
</reference>
<dbReference type="PANTHER" id="PTHR33096:SF1">
    <property type="entry name" value="CXC1-LIKE CYSTEINE CLUSTER ASSOCIATED WITH KDZ TRANSPOSASES DOMAIN-CONTAINING PROTEIN"/>
    <property type="match status" value="1"/>
</dbReference>
<name>A0A0D0CDD4_9AGAM</name>
<evidence type="ECO:0000313" key="1">
    <source>
        <dbReference type="EMBL" id="KIK80742.1"/>
    </source>
</evidence>
<dbReference type="InterPro" id="IPR040521">
    <property type="entry name" value="KDZ"/>
</dbReference>
<accession>A0A0D0CDD4</accession>
<evidence type="ECO:0008006" key="3">
    <source>
        <dbReference type="Google" id="ProtNLM"/>
    </source>
</evidence>
<dbReference type="AlphaFoldDB" id="A0A0D0CDD4"/>
<dbReference type="Proteomes" id="UP000054538">
    <property type="component" value="Unassembled WGS sequence"/>
</dbReference>
<dbReference type="Pfam" id="PF18758">
    <property type="entry name" value="KDZ"/>
    <property type="match status" value="1"/>
</dbReference>
<dbReference type="PANTHER" id="PTHR33096">
    <property type="entry name" value="CXC2 DOMAIN-CONTAINING PROTEIN"/>
    <property type="match status" value="1"/>
</dbReference>
<evidence type="ECO:0000313" key="2">
    <source>
        <dbReference type="Proteomes" id="UP000054538"/>
    </source>
</evidence>
<dbReference type="EMBL" id="KN825945">
    <property type="protein sequence ID" value="KIK80742.1"/>
    <property type="molecule type" value="Genomic_DNA"/>
</dbReference>
<proteinExistence type="predicted"/>
<dbReference type="InParanoid" id="A0A0D0CDD4"/>
<organism evidence="1 2">
    <name type="scientific">Paxillus rubicundulus Ve08.2h10</name>
    <dbReference type="NCBI Taxonomy" id="930991"/>
    <lineage>
        <taxon>Eukaryota</taxon>
        <taxon>Fungi</taxon>
        <taxon>Dikarya</taxon>
        <taxon>Basidiomycota</taxon>
        <taxon>Agaricomycotina</taxon>
        <taxon>Agaricomycetes</taxon>
        <taxon>Agaricomycetidae</taxon>
        <taxon>Boletales</taxon>
        <taxon>Paxilineae</taxon>
        <taxon>Paxillaceae</taxon>
        <taxon>Paxillus</taxon>
    </lineage>
</organism>
<gene>
    <name evidence="1" type="ORF">PAXRUDRAFT_157859</name>
</gene>
<dbReference type="STRING" id="930991.A0A0D0CDD4"/>
<protein>
    <recommendedName>
        <fullName evidence="3">CxC1-like cysteine cluster associated with KDZ transposases domain-containing protein</fullName>
    </recommendedName>
</protein>
<dbReference type="HOGENOM" id="CLU_013084_3_3_1"/>
<keyword evidence="2" id="KW-1185">Reference proteome</keyword>
<reference evidence="2" key="2">
    <citation type="submission" date="2015-01" db="EMBL/GenBank/DDBJ databases">
        <title>Evolutionary Origins and Diversification of the Mycorrhizal Mutualists.</title>
        <authorList>
            <consortium name="DOE Joint Genome Institute"/>
            <consortium name="Mycorrhizal Genomics Consortium"/>
            <person name="Kohler A."/>
            <person name="Kuo A."/>
            <person name="Nagy L.G."/>
            <person name="Floudas D."/>
            <person name="Copeland A."/>
            <person name="Barry K.W."/>
            <person name="Cichocki N."/>
            <person name="Veneault-Fourrey C."/>
            <person name="LaButti K."/>
            <person name="Lindquist E.A."/>
            <person name="Lipzen A."/>
            <person name="Lundell T."/>
            <person name="Morin E."/>
            <person name="Murat C."/>
            <person name="Riley R."/>
            <person name="Ohm R."/>
            <person name="Sun H."/>
            <person name="Tunlid A."/>
            <person name="Henrissat B."/>
            <person name="Grigoriev I.V."/>
            <person name="Hibbett D.S."/>
            <person name="Martin F."/>
        </authorList>
    </citation>
    <scope>NUCLEOTIDE SEQUENCE [LARGE SCALE GENOMIC DNA]</scope>
    <source>
        <strain evidence="2">Ve08.2h10</strain>
    </source>
</reference>
<sequence>MVITSIHSELTCLSEVLQQHNELANVSLIHVGLLGCSPTFPTTAIMLQCLELYHQLRRRQSSFSIQAFAKALCSLHNITYVPTFHDQFTMAFDAYLAILREVQTRVDVSLGQSDPNWHLRYGCPACTFKQEDEPPLHPASLKSMDGNNSAKRMANAGYADQRVFQSRYMISPSQVDVFKDDVQLRPGARQQSDSDPASCTDNWKAANSTDENTIRVFEQTGIFLAACRHGMVQTIAEMRHSGELAKYPLATINKLLDMCGNNQAIGTDIGCQLSKTVAASSLCHKAKQCDLRLAVNAFHGHAHNRRCQL</sequence>